<protein>
    <submittedName>
        <fullName evidence="2">Uncharacterized protein</fullName>
    </submittedName>
</protein>
<keyword evidence="3" id="KW-1185">Reference proteome</keyword>
<evidence type="ECO:0000313" key="3">
    <source>
        <dbReference type="Proteomes" id="UP000324222"/>
    </source>
</evidence>
<keyword evidence="1" id="KW-0472">Membrane</keyword>
<keyword evidence="1" id="KW-0812">Transmembrane</keyword>
<keyword evidence="1" id="KW-1133">Transmembrane helix</keyword>
<comment type="caution">
    <text evidence="2">The sequence shown here is derived from an EMBL/GenBank/DDBJ whole genome shotgun (WGS) entry which is preliminary data.</text>
</comment>
<reference evidence="2 3" key="1">
    <citation type="submission" date="2019-05" db="EMBL/GenBank/DDBJ databases">
        <title>Another draft genome of Portunus trituberculatus and its Hox gene families provides insights of decapod evolution.</title>
        <authorList>
            <person name="Jeong J.-H."/>
            <person name="Song I."/>
            <person name="Kim S."/>
            <person name="Choi T."/>
            <person name="Kim D."/>
            <person name="Ryu S."/>
            <person name="Kim W."/>
        </authorList>
    </citation>
    <scope>NUCLEOTIDE SEQUENCE [LARGE SCALE GENOMIC DNA]</scope>
    <source>
        <tissue evidence="2">Muscle</tissue>
    </source>
</reference>
<name>A0A5B7J7Y3_PORTR</name>
<evidence type="ECO:0000256" key="1">
    <source>
        <dbReference type="SAM" id="Phobius"/>
    </source>
</evidence>
<evidence type="ECO:0000313" key="2">
    <source>
        <dbReference type="EMBL" id="MPC90573.1"/>
    </source>
</evidence>
<feature type="transmembrane region" description="Helical" evidence="1">
    <location>
        <begin position="21"/>
        <end position="46"/>
    </location>
</feature>
<dbReference type="Proteomes" id="UP000324222">
    <property type="component" value="Unassembled WGS sequence"/>
</dbReference>
<dbReference type="EMBL" id="VSRR010084876">
    <property type="protein sequence ID" value="MPC90573.1"/>
    <property type="molecule type" value="Genomic_DNA"/>
</dbReference>
<dbReference type="AlphaFoldDB" id="A0A5B7J7Y3"/>
<gene>
    <name evidence="2" type="ORF">E2C01_085567</name>
</gene>
<sequence length="80" mass="8719">MRVTQEETSVPGDAVLRECQLFLAVLCLAVSSLLQYLACHCLLSYVGLSMLGSSYLQLRFASFCLQLPPANCLIDCCALT</sequence>
<accession>A0A5B7J7Y3</accession>
<proteinExistence type="predicted"/>
<organism evidence="2 3">
    <name type="scientific">Portunus trituberculatus</name>
    <name type="common">Swimming crab</name>
    <name type="synonym">Neptunus trituberculatus</name>
    <dbReference type="NCBI Taxonomy" id="210409"/>
    <lineage>
        <taxon>Eukaryota</taxon>
        <taxon>Metazoa</taxon>
        <taxon>Ecdysozoa</taxon>
        <taxon>Arthropoda</taxon>
        <taxon>Crustacea</taxon>
        <taxon>Multicrustacea</taxon>
        <taxon>Malacostraca</taxon>
        <taxon>Eumalacostraca</taxon>
        <taxon>Eucarida</taxon>
        <taxon>Decapoda</taxon>
        <taxon>Pleocyemata</taxon>
        <taxon>Brachyura</taxon>
        <taxon>Eubrachyura</taxon>
        <taxon>Portunoidea</taxon>
        <taxon>Portunidae</taxon>
        <taxon>Portuninae</taxon>
        <taxon>Portunus</taxon>
    </lineage>
</organism>